<evidence type="ECO:0000313" key="7">
    <source>
        <dbReference type="EMBL" id="ASN71705.1"/>
    </source>
</evidence>
<evidence type="ECO:0000313" key="5">
    <source>
        <dbReference type="EMBL" id="ASN68943.1"/>
    </source>
</evidence>
<evidence type="ECO:0000313" key="6">
    <source>
        <dbReference type="EMBL" id="ASN69017.1"/>
    </source>
</evidence>
<dbReference type="EMBL" id="MF417855">
    <property type="protein sequence ID" value="ASN67573.1"/>
    <property type="molecule type" value="Genomic_DNA"/>
</dbReference>
<protein>
    <submittedName>
        <fullName evidence="5">Uncharacterized protein</fullName>
    </submittedName>
</protein>
<sequence>MSEFVEEKTQDLSGAALLVLNAHANSLDVPFPHWIGGADADQGPSYCRSCAEAEVAAGRAEYVDGGWQQENDGCCHCETCGRLLDYTLTEYGASEEIDHYMGTELAGPISPEDAFHIAKMLEQDEKNPQALSIGIQAAELIKAQQSAIEAAGLKVKP</sequence>
<organism evidence="5">
    <name type="scientific">uncultured Caudovirales phage</name>
    <dbReference type="NCBI Taxonomy" id="2100421"/>
    <lineage>
        <taxon>Viruses</taxon>
        <taxon>Duplodnaviria</taxon>
        <taxon>Heunggongvirae</taxon>
        <taxon>Uroviricota</taxon>
        <taxon>Caudoviricetes</taxon>
        <taxon>Peduoviridae</taxon>
        <taxon>Maltschvirus</taxon>
        <taxon>Maltschvirus maltsch</taxon>
    </lineage>
</organism>
<accession>A0A2H4J4N3</accession>
<evidence type="ECO:0000313" key="1">
    <source>
        <dbReference type="EMBL" id="ASN67398.1"/>
    </source>
</evidence>
<name>A0A2H4J4N3_9CAUD</name>
<dbReference type="EMBL" id="MF417882">
    <property type="protein sequence ID" value="ASN68832.1"/>
    <property type="molecule type" value="Genomic_DNA"/>
</dbReference>
<dbReference type="EMBL" id="MF417883">
    <property type="protein sequence ID" value="ASN68943.1"/>
    <property type="molecule type" value="Genomic_DNA"/>
</dbReference>
<gene>
    <name evidence="4" type="ORF">10F10_9</name>
    <name evidence="1" type="ORF">2AX2_26</name>
    <name evidence="7" type="ORF">3S7_26</name>
    <name evidence="5" type="ORF">7F11_47</name>
    <name evidence="3" type="ORF">7S5_6</name>
    <name evidence="6" type="ORF">8AX2_46</name>
    <name evidence="2" type="ORF">8F4_10</name>
    <name evidence="8" type="ORF">9AX4_5</name>
</gene>
<evidence type="ECO:0000313" key="8">
    <source>
        <dbReference type="EMBL" id="ASN71965.1"/>
    </source>
</evidence>
<evidence type="ECO:0000313" key="2">
    <source>
        <dbReference type="EMBL" id="ASN67573.1"/>
    </source>
</evidence>
<dbReference type="EMBL" id="MF417839">
    <property type="protein sequence ID" value="ASN67398.1"/>
    <property type="molecule type" value="Genomic_DNA"/>
</dbReference>
<reference evidence="5" key="1">
    <citation type="submission" date="2017-06" db="EMBL/GenBank/DDBJ databases">
        <title>Novel phages from South African skin metaviromes.</title>
        <authorList>
            <person name="van Zyl L.J."/>
            <person name="Abrahams Y."/>
            <person name="Stander E.A."/>
            <person name="Kirby B.M."/>
            <person name="Clavaud C."/>
            <person name="Farcet C."/>
            <person name="Breton L."/>
            <person name="Trindade M.I."/>
        </authorList>
    </citation>
    <scope>NUCLEOTIDE SEQUENCE</scope>
</reference>
<evidence type="ECO:0000313" key="4">
    <source>
        <dbReference type="EMBL" id="ASN68832.1"/>
    </source>
</evidence>
<proteinExistence type="predicted"/>
<dbReference type="EMBL" id="MF417938">
    <property type="protein sequence ID" value="ASN71965.1"/>
    <property type="molecule type" value="Genomic_DNA"/>
</dbReference>
<dbReference type="EMBL" id="MF417884">
    <property type="protein sequence ID" value="ASN69017.1"/>
    <property type="molecule type" value="Genomic_DNA"/>
</dbReference>
<evidence type="ECO:0000313" key="3">
    <source>
        <dbReference type="EMBL" id="ASN68183.1"/>
    </source>
</evidence>
<dbReference type="EMBL" id="MF417873">
    <property type="protein sequence ID" value="ASN68183.1"/>
    <property type="molecule type" value="Genomic_DNA"/>
</dbReference>
<dbReference type="EMBL" id="MF417931">
    <property type="protein sequence ID" value="ASN71705.1"/>
    <property type="molecule type" value="Genomic_DNA"/>
</dbReference>